<dbReference type="SUPFAM" id="SSF55874">
    <property type="entry name" value="ATPase domain of HSP90 chaperone/DNA topoisomerase II/histidine kinase"/>
    <property type="match status" value="1"/>
</dbReference>
<accession>A0A4R5QCT9</accession>
<evidence type="ECO:0000313" key="5">
    <source>
        <dbReference type="EMBL" id="TDH60157.1"/>
    </source>
</evidence>
<organism evidence="5 6">
    <name type="scientific">Dankookia rubra</name>
    <dbReference type="NCBI Taxonomy" id="1442381"/>
    <lineage>
        <taxon>Bacteria</taxon>
        <taxon>Pseudomonadati</taxon>
        <taxon>Pseudomonadota</taxon>
        <taxon>Alphaproteobacteria</taxon>
        <taxon>Acetobacterales</taxon>
        <taxon>Roseomonadaceae</taxon>
        <taxon>Dankookia</taxon>
    </lineage>
</organism>
<dbReference type="GO" id="GO:0004673">
    <property type="term" value="F:protein histidine kinase activity"/>
    <property type="evidence" value="ECO:0007669"/>
    <property type="project" value="UniProtKB-EC"/>
</dbReference>
<evidence type="ECO:0000256" key="2">
    <source>
        <dbReference type="ARBA" id="ARBA00012438"/>
    </source>
</evidence>
<feature type="domain" description="Histidine kinase/HSP90-like ATPase" evidence="4">
    <location>
        <begin position="2"/>
        <end position="47"/>
    </location>
</feature>
<dbReference type="AlphaFoldDB" id="A0A4R5QCT9"/>
<dbReference type="InterPro" id="IPR003594">
    <property type="entry name" value="HATPase_dom"/>
</dbReference>
<dbReference type="Proteomes" id="UP000295096">
    <property type="component" value="Unassembled WGS sequence"/>
</dbReference>
<gene>
    <name evidence="5" type="ORF">E2C06_23620</name>
</gene>
<dbReference type="InterPro" id="IPR004358">
    <property type="entry name" value="Sig_transdc_His_kin-like_C"/>
</dbReference>
<sequence>MSNTGEGIRADKLTQIFEPFYTTKEAGKGTGLSLSQVFGFAKQSGGRRRGGARLHLPWIESAGADDSAAVQHGAGPAEQAADAGFSRWRTT</sequence>
<dbReference type="PANTHER" id="PTHR43065:SF49">
    <property type="entry name" value="HISTIDINE KINASE"/>
    <property type="match status" value="1"/>
</dbReference>
<dbReference type="Gene3D" id="3.30.565.10">
    <property type="entry name" value="Histidine kinase-like ATPase, C-terminal domain"/>
    <property type="match status" value="1"/>
</dbReference>
<dbReference type="EMBL" id="SMSJ01000044">
    <property type="protein sequence ID" value="TDH60157.1"/>
    <property type="molecule type" value="Genomic_DNA"/>
</dbReference>
<name>A0A4R5QCT9_9PROT</name>
<dbReference type="OrthoDB" id="226486at2"/>
<evidence type="ECO:0000313" key="6">
    <source>
        <dbReference type="Proteomes" id="UP000295096"/>
    </source>
</evidence>
<reference evidence="5 6" key="1">
    <citation type="journal article" date="2016" name="J. Microbiol.">
        <title>Dankookia rubra gen. nov., sp. nov., an alphaproteobacterium isolated from sediment of a shallow stream.</title>
        <authorList>
            <person name="Kim W.H."/>
            <person name="Kim D.H."/>
            <person name="Kang K."/>
            <person name="Ahn T.Y."/>
        </authorList>
    </citation>
    <scope>NUCLEOTIDE SEQUENCE [LARGE SCALE GENOMIC DNA]</scope>
    <source>
        <strain evidence="5 6">JCM30602</strain>
    </source>
</reference>
<proteinExistence type="predicted"/>
<evidence type="ECO:0000259" key="4">
    <source>
        <dbReference type="Pfam" id="PF02518"/>
    </source>
</evidence>
<protein>
    <recommendedName>
        <fullName evidence="2">histidine kinase</fullName>
        <ecNumber evidence="2">2.7.13.3</ecNumber>
    </recommendedName>
</protein>
<comment type="catalytic activity">
    <reaction evidence="1">
        <text>ATP + protein L-histidine = ADP + protein N-phospho-L-histidine.</text>
        <dbReference type="EC" id="2.7.13.3"/>
    </reaction>
</comment>
<keyword evidence="6" id="KW-1185">Reference proteome</keyword>
<dbReference type="PANTHER" id="PTHR43065">
    <property type="entry name" value="SENSOR HISTIDINE KINASE"/>
    <property type="match status" value="1"/>
</dbReference>
<dbReference type="Pfam" id="PF02518">
    <property type="entry name" value="HATPase_c"/>
    <property type="match status" value="1"/>
</dbReference>
<evidence type="ECO:0000256" key="3">
    <source>
        <dbReference type="SAM" id="MobiDB-lite"/>
    </source>
</evidence>
<feature type="region of interest" description="Disordered" evidence="3">
    <location>
        <begin position="67"/>
        <end position="91"/>
    </location>
</feature>
<dbReference type="EC" id="2.7.13.3" evidence="2"/>
<comment type="caution">
    <text evidence="5">The sequence shown here is derived from an EMBL/GenBank/DDBJ whole genome shotgun (WGS) entry which is preliminary data.</text>
</comment>
<dbReference type="PRINTS" id="PR00344">
    <property type="entry name" value="BCTRLSENSOR"/>
</dbReference>
<dbReference type="InterPro" id="IPR036890">
    <property type="entry name" value="HATPase_C_sf"/>
</dbReference>
<evidence type="ECO:0000256" key="1">
    <source>
        <dbReference type="ARBA" id="ARBA00000085"/>
    </source>
</evidence>